<organism evidence="2 3">
    <name type="scientific">Intestinimonas massiliensis</name>
    <name type="common">ex Afouda et al. 2020</name>
    <dbReference type="NCBI Taxonomy" id="1673721"/>
    <lineage>
        <taxon>Bacteria</taxon>
        <taxon>Bacillati</taxon>
        <taxon>Bacillota</taxon>
        <taxon>Clostridia</taxon>
        <taxon>Eubacteriales</taxon>
        <taxon>Intestinimonas</taxon>
    </lineage>
</organism>
<dbReference type="PANTHER" id="PTHR37478">
    <property type="match status" value="1"/>
</dbReference>
<dbReference type="Pfam" id="PF02001">
    <property type="entry name" value="DUF134"/>
    <property type="match status" value="1"/>
</dbReference>
<name>A0AAW5JPB1_9FIRM</name>
<evidence type="ECO:0000313" key="3">
    <source>
        <dbReference type="Proteomes" id="UP001204562"/>
    </source>
</evidence>
<gene>
    <name evidence="2" type="ORF">NE579_04395</name>
</gene>
<evidence type="ECO:0000256" key="1">
    <source>
        <dbReference type="ARBA" id="ARBA00009350"/>
    </source>
</evidence>
<proteinExistence type="inferred from homology"/>
<reference evidence="2" key="1">
    <citation type="submission" date="2022-06" db="EMBL/GenBank/DDBJ databases">
        <title>Isolation of gut microbiota from human fecal samples.</title>
        <authorList>
            <person name="Pamer E.G."/>
            <person name="Barat B."/>
            <person name="Waligurski E."/>
            <person name="Medina S."/>
            <person name="Paddock L."/>
            <person name="Mostad J."/>
        </authorList>
    </citation>
    <scope>NUCLEOTIDE SEQUENCE</scope>
    <source>
        <strain evidence="2">DFI.9.91</strain>
    </source>
</reference>
<dbReference type="EMBL" id="JANFYS010000006">
    <property type="protein sequence ID" value="MCQ4769709.1"/>
    <property type="molecule type" value="Genomic_DNA"/>
</dbReference>
<dbReference type="SUPFAM" id="SSF88659">
    <property type="entry name" value="Sigma3 and sigma4 domains of RNA polymerase sigma factors"/>
    <property type="match status" value="1"/>
</dbReference>
<sequence>MPRPCKRRRVCALPERPNFGPVGAGPVRQSVPMTVDEFETIRLIDLEGLTQEACAGQMEVSRATVQAIYGSARHKLAQALVQGRELVIGGGDFVLCTGEGQGCGCGHCHKKRGHHKEEQP</sequence>
<dbReference type="Proteomes" id="UP001204562">
    <property type="component" value="Unassembled WGS sequence"/>
</dbReference>
<dbReference type="AlphaFoldDB" id="A0AAW5JPB1"/>
<protein>
    <submittedName>
        <fullName evidence="2">DUF134 domain-containing protein</fullName>
    </submittedName>
</protein>
<dbReference type="PANTHER" id="PTHR37478:SF2">
    <property type="entry name" value="UPF0251 PROTEIN TK0562"/>
    <property type="match status" value="1"/>
</dbReference>
<comment type="similarity">
    <text evidence="1">Belongs to the UPF0251 family.</text>
</comment>
<dbReference type="RefSeq" id="WP_256303411.1">
    <property type="nucleotide sequence ID" value="NZ_JANFYS010000006.1"/>
</dbReference>
<dbReference type="Gene3D" id="1.10.10.10">
    <property type="entry name" value="Winged helix-like DNA-binding domain superfamily/Winged helix DNA-binding domain"/>
    <property type="match status" value="1"/>
</dbReference>
<dbReference type="InterPro" id="IPR013324">
    <property type="entry name" value="RNA_pol_sigma_r3/r4-like"/>
</dbReference>
<evidence type="ECO:0000313" key="2">
    <source>
        <dbReference type="EMBL" id="MCQ4769709.1"/>
    </source>
</evidence>
<dbReference type="InterPro" id="IPR002852">
    <property type="entry name" value="UPF0251"/>
</dbReference>
<dbReference type="InterPro" id="IPR036388">
    <property type="entry name" value="WH-like_DNA-bd_sf"/>
</dbReference>
<comment type="caution">
    <text evidence="2">The sequence shown here is derived from an EMBL/GenBank/DDBJ whole genome shotgun (WGS) entry which is preliminary data.</text>
</comment>
<accession>A0AAW5JPB1</accession>